<evidence type="ECO:0000313" key="3">
    <source>
        <dbReference type="Proteomes" id="UP000683925"/>
    </source>
</evidence>
<name>A0A8S1T2R2_PAROT</name>
<keyword evidence="1" id="KW-0812">Transmembrane</keyword>
<feature type="transmembrane region" description="Helical" evidence="1">
    <location>
        <begin position="77"/>
        <end position="98"/>
    </location>
</feature>
<feature type="transmembrane region" description="Helical" evidence="1">
    <location>
        <begin position="151"/>
        <end position="173"/>
    </location>
</feature>
<accession>A0A8S1T2R2</accession>
<gene>
    <name evidence="2" type="ORF">POCTA_138.1.T0170375</name>
</gene>
<dbReference type="OrthoDB" id="309894at2759"/>
<evidence type="ECO:0008006" key="4">
    <source>
        <dbReference type="Google" id="ProtNLM"/>
    </source>
</evidence>
<dbReference type="Proteomes" id="UP000683925">
    <property type="component" value="Unassembled WGS sequence"/>
</dbReference>
<evidence type="ECO:0000313" key="2">
    <source>
        <dbReference type="EMBL" id="CAD8145727.1"/>
    </source>
</evidence>
<proteinExistence type="predicted"/>
<feature type="transmembrane region" description="Helical" evidence="1">
    <location>
        <begin position="118"/>
        <end position="139"/>
    </location>
</feature>
<dbReference type="OMA" id="DSWSYCL"/>
<protein>
    <recommendedName>
        <fullName evidence="4">Transmembrane protein</fullName>
    </recommendedName>
</protein>
<organism evidence="2 3">
    <name type="scientific">Paramecium octaurelia</name>
    <dbReference type="NCBI Taxonomy" id="43137"/>
    <lineage>
        <taxon>Eukaryota</taxon>
        <taxon>Sar</taxon>
        <taxon>Alveolata</taxon>
        <taxon>Ciliophora</taxon>
        <taxon>Intramacronucleata</taxon>
        <taxon>Oligohymenophorea</taxon>
        <taxon>Peniculida</taxon>
        <taxon>Parameciidae</taxon>
        <taxon>Paramecium</taxon>
    </lineage>
</organism>
<dbReference type="AlphaFoldDB" id="A0A8S1T2R2"/>
<reference evidence="2" key="1">
    <citation type="submission" date="2021-01" db="EMBL/GenBank/DDBJ databases">
        <authorList>
            <consortium name="Genoscope - CEA"/>
            <person name="William W."/>
        </authorList>
    </citation>
    <scope>NUCLEOTIDE SEQUENCE</scope>
</reference>
<keyword evidence="1" id="KW-1133">Transmembrane helix</keyword>
<sequence>MENNQNDEEYHFIPQSQINDNQDQNVEIQRDGDIDSWSYCLLITCGMSALIGGFFLSGMTSSQENSPDECIIIIKTISYYSQYLIIDGAAQIIVIFIISCCLRPFKKYNIRKSVDKQLLFQFFDQLLIFLVIIIIETIIKDKKRCITIGTNLIIIFYMVLVYILTFLLSVEIWNL</sequence>
<keyword evidence="1" id="KW-0472">Membrane</keyword>
<dbReference type="EMBL" id="CAJJDP010000017">
    <property type="protein sequence ID" value="CAD8145727.1"/>
    <property type="molecule type" value="Genomic_DNA"/>
</dbReference>
<comment type="caution">
    <text evidence="2">The sequence shown here is derived from an EMBL/GenBank/DDBJ whole genome shotgun (WGS) entry which is preliminary data.</text>
</comment>
<evidence type="ECO:0000256" key="1">
    <source>
        <dbReference type="SAM" id="Phobius"/>
    </source>
</evidence>
<keyword evidence="3" id="KW-1185">Reference proteome</keyword>
<feature type="transmembrane region" description="Helical" evidence="1">
    <location>
        <begin position="36"/>
        <end position="56"/>
    </location>
</feature>